<dbReference type="OrthoDB" id="2007042at2759"/>
<evidence type="ECO:0000313" key="1">
    <source>
        <dbReference type="EMBL" id="KAF5175895.1"/>
    </source>
</evidence>
<proteinExistence type="predicted"/>
<protein>
    <submittedName>
        <fullName evidence="1">Uncharacterized protein</fullName>
    </submittedName>
</protein>
<evidence type="ECO:0000313" key="2">
    <source>
        <dbReference type="Proteomes" id="UP000554482"/>
    </source>
</evidence>
<reference evidence="1 2" key="1">
    <citation type="submission" date="2020-06" db="EMBL/GenBank/DDBJ databases">
        <title>Transcriptomic and genomic resources for Thalictrum thalictroides and T. hernandezii: Facilitating candidate gene discovery in an emerging model plant lineage.</title>
        <authorList>
            <person name="Arias T."/>
            <person name="Riano-Pachon D.M."/>
            <person name="Di Stilio V.S."/>
        </authorList>
    </citation>
    <scope>NUCLEOTIDE SEQUENCE [LARGE SCALE GENOMIC DNA]</scope>
    <source>
        <strain evidence="2">cv. WT478/WT964</strain>
        <tissue evidence="1">Leaves</tissue>
    </source>
</reference>
<accession>A0A7J6UUN6</accession>
<sequence length="82" mass="9354">MEQEKAYLKGRSPSILSLFTYLRSPSQTGTGANARLLLVRGIKSSEPQVHQSWMKRSSRLQSWMKRGEPKVNPRVFSLLHSP</sequence>
<gene>
    <name evidence="1" type="ORF">FRX31_034518</name>
</gene>
<dbReference type="AlphaFoldDB" id="A0A7J6UUN6"/>
<dbReference type="Proteomes" id="UP000554482">
    <property type="component" value="Unassembled WGS sequence"/>
</dbReference>
<keyword evidence="2" id="KW-1185">Reference proteome</keyword>
<dbReference type="EMBL" id="JABWDY010043484">
    <property type="protein sequence ID" value="KAF5175895.1"/>
    <property type="molecule type" value="Genomic_DNA"/>
</dbReference>
<comment type="caution">
    <text evidence="1">The sequence shown here is derived from an EMBL/GenBank/DDBJ whole genome shotgun (WGS) entry which is preliminary data.</text>
</comment>
<name>A0A7J6UUN6_THATH</name>
<organism evidence="1 2">
    <name type="scientific">Thalictrum thalictroides</name>
    <name type="common">Rue-anemone</name>
    <name type="synonym">Anemone thalictroides</name>
    <dbReference type="NCBI Taxonomy" id="46969"/>
    <lineage>
        <taxon>Eukaryota</taxon>
        <taxon>Viridiplantae</taxon>
        <taxon>Streptophyta</taxon>
        <taxon>Embryophyta</taxon>
        <taxon>Tracheophyta</taxon>
        <taxon>Spermatophyta</taxon>
        <taxon>Magnoliopsida</taxon>
        <taxon>Ranunculales</taxon>
        <taxon>Ranunculaceae</taxon>
        <taxon>Thalictroideae</taxon>
        <taxon>Thalictrum</taxon>
    </lineage>
</organism>